<accession>A0A0G1VWG9</accession>
<protein>
    <submittedName>
        <fullName evidence="2">Uncharacterized protein</fullName>
    </submittedName>
</protein>
<evidence type="ECO:0000256" key="1">
    <source>
        <dbReference type="SAM" id="Phobius"/>
    </source>
</evidence>
<evidence type="ECO:0000313" key="2">
    <source>
        <dbReference type="EMBL" id="KKW10816.1"/>
    </source>
</evidence>
<keyword evidence="1" id="KW-0472">Membrane</keyword>
<keyword evidence="1" id="KW-1133">Transmembrane helix</keyword>
<evidence type="ECO:0000313" key="3">
    <source>
        <dbReference type="Proteomes" id="UP000034588"/>
    </source>
</evidence>
<organism evidence="2 3">
    <name type="scientific">Candidatus Gottesmanbacteria bacterium GW2011_GWB1_49_7</name>
    <dbReference type="NCBI Taxonomy" id="1618448"/>
    <lineage>
        <taxon>Bacteria</taxon>
        <taxon>Candidatus Gottesmaniibacteriota</taxon>
    </lineage>
</organism>
<keyword evidence="1" id="KW-0812">Transmembrane</keyword>
<dbReference type="AlphaFoldDB" id="A0A0G1VWG9"/>
<proteinExistence type="predicted"/>
<reference evidence="2 3" key="1">
    <citation type="journal article" date="2015" name="Nature">
        <title>rRNA introns, odd ribosomes, and small enigmatic genomes across a large radiation of phyla.</title>
        <authorList>
            <person name="Brown C.T."/>
            <person name="Hug L.A."/>
            <person name="Thomas B.C."/>
            <person name="Sharon I."/>
            <person name="Castelle C.J."/>
            <person name="Singh A."/>
            <person name="Wilkins M.J."/>
            <person name="Williams K.H."/>
            <person name="Banfield J.F."/>
        </authorList>
    </citation>
    <scope>NUCLEOTIDE SEQUENCE [LARGE SCALE GENOMIC DNA]</scope>
</reference>
<gene>
    <name evidence="2" type="ORF">UY48_C0029G0003</name>
</gene>
<dbReference type="EMBL" id="LCQD01000029">
    <property type="protein sequence ID" value="KKW10816.1"/>
    <property type="molecule type" value="Genomic_DNA"/>
</dbReference>
<comment type="caution">
    <text evidence="2">The sequence shown here is derived from an EMBL/GenBank/DDBJ whole genome shotgun (WGS) entry which is preliminary data.</text>
</comment>
<name>A0A0G1VWG9_9BACT</name>
<dbReference type="Proteomes" id="UP000034588">
    <property type="component" value="Unassembled WGS sequence"/>
</dbReference>
<sequence length="31" mass="3410">MTLEELITLLTLLGAVLAGLIIQIKEKSNDR</sequence>
<feature type="transmembrane region" description="Helical" evidence="1">
    <location>
        <begin position="6"/>
        <end position="24"/>
    </location>
</feature>